<dbReference type="Gene3D" id="3.30.750.24">
    <property type="entry name" value="STAS domain"/>
    <property type="match status" value="1"/>
</dbReference>
<protein>
    <submittedName>
        <fullName evidence="2">PAS domain S-box protein</fullName>
    </submittedName>
</protein>
<name>A0ABS7U4F2_9BACT</name>
<dbReference type="RefSeq" id="WP_224197079.1">
    <property type="nucleotide sequence ID" value="NZ_JAIRAU010000056.1"/>
</dbReference>
<proteinExistence type="predicted"/>
<dbReference type="Pfam" id="PF08448">
    <property type="entry name" value="PAS_4"/>
    <property type="match status" value="1"/>
</dbReference>
<dbReference type="PROSITE" id="PS50801">
    <property type="entry name" value="STAS"/>
    <property type="match status" value="1"/>
</dbReference>
<accession>A0ABS7U4F2</accession>
<dbReference type="InterPro" id="IPR036513">
    <property type="entry name" value="STAS_dom_sf"/>
</dbReference>
<dbReference type="PANTHER" id="PTHR33745:SF1">
    <property type="entry name" value="RSBT ANTAGONIST PROTEIN RSBS"/>
    <property type="match status" value="1"/>
</dbReference>
<dbReference type="InterPro" id="IPR000014">
    <property type="entry name" value="PAS"/>
</dbReference>
<gene>
    <name evidence="2" type="ORF">K7C98_39395</name>
</gene>
<keyword evidence="3" id="KW-1185">Reference proteome</keyword>
<dbReference type="Gene3D" id="3.30.450.20">
    <property type="entry name" value="PAS domain"/>
    <property type="match status" value="1"/>
</dbReference>
<evidence type="ECO:0000259" key="1">
    <source>
        <dbReference type="PROSITE" id="PS50801"/>
    </source>
</evidence>
<dbReference type="InterPro" id="IPR051932">
    <property type="entry name" value="Bact_StressResp_Reg"/>
</dbReference>
<dbReference type="NCBIfam" id="TIGR00229">
    <property type="entry name" value="sensory_box"/>
    <property type="match status" value="1"/>
</dbReference>
<feature type="domain" description="STAS" evidence="1">
    <location>
        <begin position="139"/>
        <end position="249"/>
    </location>
</feature>
<comment type="caution">
    <text evidence="2">The sequence shown here is derived from an EMBL/GenBank/DDBJ whole genome shotgun (WGS) entry which is preliminary data.</text>
</comment>
<dbReference type="InterPro" id="IPR013656">
    <property type="entry name" value="PAS_4"/>
</dbReference>
<dbReference type="EMBL" id="JAIRAU010000056">
    <property type="protein sequence ID" value="MBZ5715338.1"/>
    <property type="molecule type" value="Genomic_DNA"/>
</dbReference>
<organism evidence="2 3">
    <name type="scientific">Nannocystis pusilla</name>
    <dbReference type="NCBI Taxonomy" id="889268"/>
    <lineage>
        <taxon>Bacteria</taxon>
        <taxon>Pseudomonadati</taxon>
        <taxon>Myxococcota</taxon>
        <taxon>Polyangia</taxon>
        <taxon>Nannocystales</taxon>
        <taxon>Nannocystaceae</taxon>
        <taxon>Nannocystis</taxon>
    </lineage>
</organism>
<dbReference type="SUPFAM" id="SSF55785">
    <property type="entry name" value="PYP-like sensor domain (PAS domain)"/>
    <property type="match status" value="1"/>
</dbReference>
<dbReference type="SUPFAM" id="SSF52091">
    <property type="entry name" value="SpoIIaa-like"/>
    <property type="match status" value="1"/>
</dbReference>
<dbReference type="Proteomes" id="UP001139031">
    <property type="component" value="Unassembled WGS sequence"/>
</dbReference>
<evidence type="ECO:0000313" key="3">
    <source>
        <dbReference type="Proteomes" id="UP001139031"/>
    </source>
</evidence>
<sequence length="253" mass="26689">MPVPLEAAAVLSLLGDLPVALYVMHDGTLLWCNDEFARLGECPREQAIGHSFIGFVAPEDRAFVIDRYRRRVAGEPVPDHYEFSALGRETGKRTPIHMSVTLVQAGAARYSVGVVVDLTVQRSAAAGLASGDARERGSPTPVLRIAAGVLVVPLVGHYHAARIEDLTRTILAAIAHQRAQALILDVTGLVDADERLAEDVARTAAAARLLGARCLLAGVSPALARLLASSSAALHTASAATLEDALVMVREPG</sequence>
<dbReference type="InterPro" id="IPR002645">
    <property type="entry name" value="STAS_dom"/>
</dbReference>
<dbReference type="CDD" id="cd00130">
    <property type="entry name" value="PAS"/>
    <property type="match status" value="1"/>
</dbReference>
<dbReference type="Pfam" id="PF01740">
    <property type="entry name" value="STAS"/>
    <property type="match status" value="1"/>
</dbReference>
<dbReference type="InterPro" id="IPR035965">
    <property type="entry name" value="PAS-like_dom_sf"/>
</dbReference>
<evidence type="ECO:0000313" key="2">
    <source>
        <dbReference type="EMBL" id="MBZ5715338.1"/>
    </source>
</evidence>
<dbReference type="PANTHER" id="PTHR33745">
    <property type="entry name" value="RSBT ANTAGONIST PROTEIN RSBS-RELATED"/>
    <property type="match status" value="1"/>
</dbReference>
<reference evidence="2" key="1">
    <citation type="submission" date="2021-08" db="EMBL/GenBank/DDBJ databases">
        <authorList>
            <person name="Stevens D.C."/>
        </authorList>
    </citation>
    <scope>NUCLEOTIDE SEQUENCE</scope>
    <source>
        <strain evidence="2">DSM 53165</strain>
    </source>
</reference>
<dbReference type="CDD" id="cd07041">
    <property type="entry name" value="STAS_RsbR_RsbS_like"/>
    <property type="match status" value="1"/>
</dbReference>